<dbReference type="Pfam" id="PF11307">
    <property type="entry name" value="DUF3109"/>
    <property type="match status" value="1"/>
</dbReference>
<evidence type="ECO:0008006" key="2">
    <source>
        <dbReference type="Google" id="ProtNLM"/>
    </source>
</evidence>
<dbReference type="EMBL" id="SNRY01001539">
    <property type="protein sequence ID" value="KAA6330174.1"/>
    <property type="molecule type" value="Genomic_DNA"/>
</dbReference>
<comment type="caution">
    <text evidence="1">The sequence shown here is derived from an EMBL/GenBank/DDBJ whole genome shotgun (WGS) entry which is preliminary data.</text>
</comment>
<proteinExistence type="predicted"/>
<dbReference type="InterPro" id="IPR021458">
    <property type="entry name" value="Rv0495c"/>
</dbReference>
<reference evidence="1" key="1">
    <citation type="submission" date="2019-03" db="EMBL/GenBank/DDBJ databases">
        <title>Single cell metagenomics reveals metabolic interactions within the superorganism composed of flagellate Streblomastix strix and complex community of Bacteroidetes bacteria on its surface.</title>
        <authorList>
            <person name="Treitli S.C."/>
            <person name="Kolisko M."/>
            <person name="Husnik F."/>
            <person name="Keeling P."/>
            <person name="Hampl V."/>
        </authorList>
    </citation>
    <scope>NUCLEOTIDE SEQUENCE</scope>
    <source>
        <strain evidence="1">STM</strain>
    </source>
</reference>
<sequence>AINYHRWTVCKAAVLLGEKENLPVYKFLREPLIRKFGKGWYAELEVVAKELEKTSWNCK</sequence>
<dbReference type="AlphaFoldDB" id="A0A5J4R9Z7"/>
<protein>
    <recommendedName>
        <fullName evidence="2">DUF3109 family protein</fullName>
    </recommendedName>
</protein>
<name>A0A5J4R9Z7_9ZZZZ</name>
<accession>A0A5J4R9Z7</accession>
<feature type="non-terminal residue" evidence="1">
    <location>
        <position position="1"/>
    </location>
</feature>
<organism evidence="1">
    <name type="scientific">termite gut metagenome</name>
    <dbReference type="NCBI Taxonomy" id="433724"/>
    <lineage>
        <taxon>unclassified sequences</taxon>
        <taxon>metagenomes</taxon>
        <taxon>organismal metagenomes</taxon>
    </lineage>
</organism>
<gene>
    <name evidence="1" type="ORF">EZS27_021087</name>
</gene>
<evidence type="ECO:0000313" key="1">
    <source>
        <dbReference type="EMBL" id="KAA6330174.1"/>
    </source>
</evidence>